<feature type="region of interest" description="Disordered" evidence="8">
    <location>
        <begin position="131"/>
        <end position="150"/>
    </location>
</feature>
<feature type="compositionally biased region" description="Low complexity" evidence="8">
    <location>
        <begin position="110"/>
        <end position="124"/>
    </location>
</feature>
<feature type="compositionally biased region" description="Basic and acidic residues" evidence="8">
    <location>
        <begin position="42"/>
        <end position="51"/>
    </location>
</feature>
<dbReference type="GO" id="GO:0009734">
    <property type="term" value="P:auxin-activated signaling pathway"/>
    <property type="evidence" value="ECO:0007669"/>
    <property type="project" value="UniProtKB-KW"/>
</dbReference>
<evidence type="ECO:0000256" key="8">
    <source>
        <dbReference type="SAM" id="MobiDB-lite"/>
    </source>
</evidence>
<gene>
    <name evidence="9" type="ORF">Cni_G28993</name>
</gene>
<proteinExistence type="inferred from homology"/>
<dbReference type="PANTHER" id="PTHR33541">
    <property type="entry name" value="PROTEIN BIG GRAIN 1-LIKE A-RELATED"/>
    <property type="match status" value="1"/>
</dbReference>
<feature type="compositionally biased region" description="Polar residues" evidence="8">
    <location>
        <begin position="249"/>
        <end position="259"/>
    </location>
</feature>
<feature type="region of interest" description="Disordered" evidence="8">
    <location>
        <begin position="1"/>
        <end position="124"/>
    </location>
</feature>
<dbReference type="GO" id="GO:0005886">
    <property type="term" value="C:plasma membrane"/>
    <property type="evidence" value="ECO:0007669"/>
    <property type="project" value="UniProtKB-SubCell"/>
</dbReference>
<reference evidence="9 10" key="1">
    <citation type="submission" date="2023-10" db="EMBL/GenBank/DDBJ databases">
        <title>Chromosome-scale genome assembly provides insights into flower coloration mechanisms of Canna indica.</title>
        <authorList>
            <person name="Li C."/>
        </authorList>
    </citation>
    <scope>NUCLEOTIDE SEQUENCE [LARGE SCALE GENOMIC DNA]</scope>
    <source>
        <tissue evidence="9">Flower</tissue>
    </source>
</reference>
<dbReference type="Proteomes" id="UP001327560">
    <property type="component" value="Chromosome 9"/>
</dbReference>
<sequence length="382" mass="41147">MERCERPPPLPPHRRSRSKNPSFSSSLLDVIYRSIDQEQQPEGEKAHRGAPDRSLLINSEEEEQRLRTPRSSSVDQCCRLPKPTPRASHRPACPTSVNDARRRRFAGGIASSSSSSCSFSSSSTATTAAATTTTSCSSNSTGFSSSSDAESIRRVLLLDPPGQEKQQKKKNSKCGSIRSGLRGFRKGRGPMPAAAPPGNSPASPGARLASFLNALFSAAGSPKKTKIVTTTASSTTAVPKVSIGGDESACSTSPASSCRRSCLSKAPPSQTADRRRMSGAEEGKRSVRFYPVSVIVDEDSRPCGHKRLQDEAVAARMEELLRAAEEEEEDEEGSESSSDLFELENLTVVMEGRRRSYGDELPVYETTDVHTNLAIAQGLMIH</sequence>
<accession>A0AAQ3QTK5</accession>
<keyword evidence="7" id="KW-0175">Coiled coil</keyword>
<evidence type="ECO:0000256" key="7">
    <source>
        <dbReference type="SAM" id="Coils"/>
    </source>
</evidence>
<keyword evidence="3" id="KW-0813">Transport</keyword>
<keyword evidence="4" id="KW-1003">Cell membrane</keyword>
<comment type="similarity">
    <text evidence="2">Belongs to the BIG GRAIN 1 (BG1) plant protein family.</text>
</comment>
<feature type="compositionally biased region" description="Basic and acidic residues" evidence="8">
    <location>
        <begin position="272"/>
        <end position="283"/>
    </location>
</feature>
<dbReference type="PANTHER" id="PTHR33541:SF28">
    <property type="entry name" value="PROTEIN BIG GRAIN 1-LIKE A"/>
    <property type="match status" value="1"/>
</dbReference>
<protein>
    <submittedName>
        <fullName evidence="9">Uncharacterized protein</fullName>
    </submittedName>
</protein>
<evidence type="ECO:0000313" key="10">
    <source>
        <dbReference type="Proteomes" id="UP001327560"/>
    </source>
</evidence>
<keyword evidence="6" id="KW-0927">Auxin signaling pathway</keyword>
<feature type="coiled-coil region" evidence="7">
    <location>
        <begin position="307"/>
        <end position="337"/>
    </location>
</feature>
<organism evidence="9 10">
    <name type="scientific">Canna indica</name>
    <name type="common">Indian-shot</name>
    <dbReference type="NCBI Taxonomy" id="4628"/>
    <lineage>
        <taxon>Eukaryota</taxon>
        <taxon>Viridiplantae</taxon>
        <taxon>Streptophyta</taxon>
        <taxon>Embryophyta</taxon>
        <taxon>Tracheophyta</taxon>
        <taxon>Spermatophyta</taxon>
        <taxon>Magnoliopsida</taxon>
        <taxon>Liliopsida</taxon>
        <taxon>Zingiberales</taxon>
        <taxon>Cannaceae</taxon>
        <taxon>Canna</taxon>
    </lineage>
</organism>
<feature type="compositionally biased region" description="Low complexity" evidence="8">
    <location>
        <begin position="131"/>
        <end position="147"/>
    </location>
</feature>
<dbReference type="AlphaFoldDB" id="A0AAQ3QTK5"/>
<dbReference type="InterPro" id="IPR039621">
    <property type="entry name" value="BG1-like"/>
</dbReference>
<feature type="region of interest" description="Disordered" evidence="8">
    <location>
        <begin position="158"/>
        <end position="203"/>
    </location>
</feature>
<evidence type="ECO:0000256" key="5">
    <source>
        <dbReference type="ARBA" id="ARBA00023136"/>
    </source>
</evidence>
<keyword evidence="10" id="KW-1185">Reference proteome</keyword>
<evidence type="ECO:0000256" key="6">
    <source>
        <dbReference type="ARBA" id="ARBA00023294"/>
    </source>
</evidence>
<evidence type="ECO:0000256" key="1">
    <source>
        <dbReference type="ARBA" id="ARBA00004236"/>
    </source>
</evidence>
<comment type="subcellular location">
    <subcellularLocation>
        <location evidence="1">Cell membrane</location>
    </subcellularLocation>
</comment>
<evidence type="ECO:0000256" key="4">
    <source>
        <dbReference type="ARBA" id="ARBA00022475"/>
    </source>
</evidence>
<dbReference type="EMBL" id="CP136898">
    <property type="protein sequence ID" value="WOL20190.1"/>
    <property type="molecule type" value="Genomic_DNA"/>
</dbReference>
<keyword evidence="5" id="KW-0472">Membrane</keyword>
<evidence type="ECO:0000313" key="9">
    <source>
        <dbReference type="EMBL" id="WOL20190.1"/>
    </source>
</evidence>
<name>A0AAQ3QTK5_9LILI</name>
<evidence type="ECO:0000256" key="2">
    <source>
        <dbReference type="ARBA" id="ARBA00010067"/>
    </source>
</evidence>
<evidence type="ECO:0000256" key="3">
    <source>
        <dbReference type="ARBA" id="ARBA00022448"/>
    </source>
</evidence>
<feature type="region of interest" description="Disordered" evidence="8">
    <location>
        <begin position="244"/>
        <end position="283"/>
    </location>
</feature>